<evidence type="ECO:0000313" key="3">
    <source>
        <dbReference type="Proteomes" id="UP001151760"/>
    </source>
</evidence>
<evidence type="ECO:0000313" key="2">
    <source>
        <dbReference type="EMBL" id="GJT57016.1"/>
    </source>
</evidence>
<comment type="caution">
    <text evidence="2">The sequence shown here is derived from an EMBL/GenBank/DDBJ whole genome shotgun (WGS) entry which is preliminary data.</text>
</comment>
<evidence type="ECO:0000256" key="1">
    <source>
        <dbReference type="SAM" id="MobiDB-lite"/>
    </source>
</evidence>
<proteinExistence type="predicted"/>
<accession>A0ABQ5F144</accession>
<dbReference type="EMBL" id="BQNB010016896">
    <property type="protein sequence ID" value="GJT57016.1"/>
    <property type="molecule type" value="Genomic_DNA"/>
</dbReference>
<sequence>MECGVKQSQNQRDTDWHTTGDRQMQSCNTAHARASEGVCLRIIQPIGGASTEQSAREVTGVIQCCAGRAMRAAVDAHEREAGDQIRILATWE</sequence>
<protein>
    <submittedName>
        <fullName evidence="2">Uncharacterized protein</fullName>
    </submittedName>
</protein>
<name>A0ABQ5F144_9ASTR</name>
<organism evidence="2 3">
    <name type="scientific">Tanacetum coccineum</name>
    <dbReference type="NCBI Taxonomy" id="301880"/>
    <lineage>
        <taxon>Eukaryota</taxon>
        <taxon>Viridiplantae</taxon>
        <taxon>Streptophyta</taxon>
        <taxon>Embryophyta</taxon>
        <taxon>Tracheophyta</taxon>
        <taxon>Spermatophyta</taxon>
        <taxon>Magnoliopsida</taxon>
        <taxon>eudicotyledons</taxon>
        <taxon>Gunneridae</taxon>
        <taxon>Pentapetalae</taxon>
        <taxon>asterids</taxon>
        <taxon>campanulids</taxon>
        <taxon>Asterales</taxon>
        <taxon>Asteraceae</taxon>
        <taxon>Asteroideae</taxon>
        <taxon>Anthemideae</taxon>
        <taxon>Anthemidinae</taxon>
        <taxon>Tanacetum</taxon>
    </lineage>
</organism>
<feature type="compositionally biased region" description="Polar residues" evidence="1">
    <location>
        <begin position="1"/>
        <end position="11"/>
    </location>
</feature>
<reference evidence="2" key="1">
    <citation type="journal article" date="2022" name="Int. J. Mol. Sci.">
        <title>Draft Genome of Tanacetum Coccineum: Genomic Comparison of Closely Related Tanacetum-Family Plants.</title>
        <authorList>
            <person name="Yamashiro T."/>
            <person name="Shiraishi A."/>
            <person name="Nakayama K."/>
            <person name="Satake H."/>
        </authorList>
    </citation>
    <scope>NUCLEOTIDE SEQUENCE</scope>
</reference>
<reference evidence="2" key="2">
    <citation type="submission" date="2022-01" db="EMBL/GenBank/DDBJ databases">
        <authorList>
            <person name="Yamashiro T."/>
            <person name="Shiraishi A."/>
            <person name="Satake H."/>
            <person name="Nakayama K."/>
        </authorList>
    </citation>
    <scope>NUCLEOTIDE SEQUENCE</scope>
</reference>
<dbReference type="Proteomes" id="UP001151760">
    <property type="component" value="Unassembled WGS sequence"/>
</dbReference>
<feature type="region of interest" description="Disordered" evidence="1">
    <location>
        <begin position="1"/>
        <end position="22"/>
    </location>
</feature>
<keyword evidence="3" id="KW-1185">Reference proteome</keyword>
<gene>
    <name evidence="2" type="ORF">Tco_0992070</name>
</gene>